<reference evidence="1" key="1">
    <citation type="journal article" date="2020" name="Nature">
        <title>Giant virus diversity and host interactions through global metagenomics.</title>
        <authorList>
            <person name="Schulz F."/>
            <person name="Roux S."/>
            <person name="Paez-Espino D."/>
            <person name="Jungbluth S."/>
            <person name="Walsh D.A."/>
            <person name="Denef V.J."/>
            <person name="McMahon K.D."/>
            <person name="Konstantinidis K.T."/>
            <person name="Eloe-Fadrosh E.A."/>
            <person name="Kyrpides N.C."/>
            <person name="Woyke T."/>
        </authorList>
    </citation>
    <scope>NUCLEOTIDE SEQUENCE</scope>
    <source>
        <strain evidence="1">GVMAG-M-3300025652-16</strain>
    </source>
</reference>
<name>A0A6C0IY65_9ZZZZ</name>
<sequence length="173" mass="20712">MTELLRVMQIIDQYSNVIPEGEYLEACNILKKSYEERNDPIFLFDYDNFRIPPVTPENTFHYFHDYYFDKAVRMDSDFINGSIRYLEDELDMSQPLRNITKAVKETVRQHCCAIQGDITGSLTLEDMSIGVVEFRNLCKTYLHIENDFRERYRNSIVEKIRWFERSEEHVESL</sequence>
<dbReference type="EMBL" id="MN740292">
    <property type="protein sequence ID" value="QHT98268.1"/>
    <property type="molecule type" value="Genomic_DNA"/>
</dbReference>
<evidence type="ECO:0000313" key="1">
    <source>
        <dbReference type="EMBL" id="QHT98268.1"/>
    </source>
</evidence>
<protein>
    <submittedName>
        <fullName evidence="1">Uncharacterized protein</fullName>
    </submittedName>
</protein>
<accession>A0A6C0IY65</accession>
<proteinExistence type="predicted"/>
<organism evidence="1">
    <name type="scientific">viral metagenome</name>
    <dbReference type="NCBI Taxonomy" id="1070528"/>
    <lineage>
        <taxon>unclassified sequences</taxon>
        <taxon>metagenomes</taxon>
        <taxon>organismal metagenomes</taxon>
    </lineage>
</organism>
<dbReference type="AlphaFoldDB" id="A0A6C0IY65"/>